<proteinExistence type="predicted"/>
<evidence type="ECO:0000313" key="1">
    <source>
        <dbReference type="EMBL" id="AKH46285.1"/>
    </source>
</evidence>
<dbReference type="EMBL" id="KR029580">
    <property type="protein sequence ID" value="AKH46285.1"/>
    <property type="molecule type" value="Genomic_DNA"/>
</dbReference>
<reference evidence="1" key="1">
    <citation type="journal article" date="2015" name="Front. Microbiol.">
        <title>Combining genomic sequencing methods to explore viral diversity and reveal potential virus-host interactions.</title>
        <authorList>
            <person name="Chow C.E."/>
            <person name="Winget D.M."/>
            <person name="White R.A.III."/>
            <person name="Hallam S.J."/>
            <person name="Suttle C.A."/>
        </authorList>
    </citation>
    <scope>NUCLEOTIDE SEQUENCE</scope>
    <source>
        <strain evidence="1">Anoxic3_5</strain>
    </source>
</reference>
<accession>A0A0F7L2Z0</accession>
<organism evidence="1">
    <name type="scientific">uncultured marine virus</name>
    <dbReference type="NCBI Taxonomy" id="186617"/>
    <lineage>
        <taxon>Viruses</taxon>
        <taxon>environmental samples</taxon>
    </lineage>
</organism>
<protein>
    <submittedName>
        <fullName evidence="1">Uncharacterized protein</fullName>
    </submittedName>
</protein>
<sequence length="133" mass="15457">MTIINSKESLEAEIDRLRQSFEEYKYLEVEIKHKGKARSNQQNKALHKYFDLLASALNDAGYDMKRTIKPEIDVPWNAYLIKLLMWKPLQDAITGEESTAKAKRADYTKVYEVLNRHTAQKLGISVPWPSNEE</sequence>
<reference evidence="1" key="2">
    <citation type="submission" date="2015-03" db="EMBL/GenBank/DDBJ databases">
        <authorList>
            <person name="Chow C.-E.T."/>
            <person name="Winget D.M."/>
            <person name="White R.A.III."/>
            <person name="Hallam S.J."/>
            <person name="Suttle C.A."/>
        </authorList>
    </citation>
    <scope>NUCLEOTIDE SEQUENCE</scope>
    <source>
        <strain evidence="1">Anoxic3_5</strain>
    </source>
</reference>
<name>A0A0F7L2Z0_9VIRU</name>